<evidence type="ECO:0000256" key="5">
    <source>
        <dbReference type="SAM" id="MobiDB-lite"/>
    </source>
</evidence>
<keyword evidence="3" id="KW-0963">Cytoplasm</keyword>
<evidence type="ECO:0000259" key="6">
    <source>
        <dbReference type="Pfam" id="PF13943"/>
    </source>
</evidence>
<accession>A0ABY9CTT8</accession>
<evidence type="ECO:0000256" key="2">
    <source>
        <dbReference type="ARBA" id="ARBA00004496"/>
    </source>
</evidence>
<gene>
    <name evidence="7" type="ORF">VitviT2T_017071</name>
</gene>
<dbReference type="EMBL" id="CP126658">
    <property type="protein sequence ID" value="WJZ98556.1"/>
    <property type="molecule type" value="Genomic_DNA"/>
</dbReference>
<dbReference type="InterPro" id="IPR038214">
    <property type="entry name" value="WPP_sf"/>
</dbReference>
<evidence type="ECO:0000256" key="1">
    <source>
        <dbReference type="ARBA" id="ARBA00004123"/>
    </source>
</evidence>
<sequence>MTKNLITLSILSRKYGLLMREAIEKYAKEIEDAAFATVNQHYEKEPDGDGSSAKSLNGIVSAAIDISMSFKARNELGNEVLVPKCISALLLISDNLLQSRSRFSSETTEGNAVGSVPDLTGEHASLSIPPDAENELASDAHEEEPDPTLEKILGKSTGYLTIEESRRVLLVACELLKQQVPAVVMQFPRSCFFPGYDTVTSAIIQHLLEDP</sequence>
<dbReference type="Gene3D" id="1.10.246.200">
    <property type="entry name" value="WPP domain"/>
    <property type="match status" value="1"/>
</dbReference>
<feature type="domain" description="WPP" evidence="6">
    <location>
        <begin position="1"/>
        <end position="54"/>
    </location>
</feature>
<organism evidence="7 8">
    <name type="scientific">Vitis vinifera</name>
    <name type="common">Grape</name>
    <dbReference type="NCBI Taxonomy" id="29760"/>
    <lineage>
        <taxon>Eukaryota</taxon>
        <taxon>Viridiplantae</taxon>
        <taxon>Streptophyta</taxon>
        <taxon>Embryophyta</taxon>
        <taxon>Tracheophyta</taxon>
        <taxon>Spermatophyta</taxon>
        <taxon>Magnoliopsida</taxon>
        <taxon>eudicotyledons</taxon>
        <taxon>Gunneridae</taxon>
        <taxon>Pentapetalae</taxon>
        <taxon>rosids</taxon>
        <taxon>Vitales</taxon>
        <taxon>Vitaceae</taxon>
        <taxon>Viteae</taxon>
        <taxon>Vitis</taxon>
    </lineage>
</organism>
<proteinExistence type="predicted"/>
<comment type="subcellular location">
    <subcellularLocation>
        <location evidence="2">Cytoplasm</location>
    </subcellularLocation>
    <subcellularLocation>
        <location evidence="1">Nucleus</location>
    </subcellularLocation>
</comment>
<protein>
    <recommendedName>
        <fullName evidence="6">WPP domain-containing protein</fullName>
    </recommendedName>
</protein>
<reference evidence="7 8" key="1">
    <citation type="journal article" date="2023" name="Hortic Res">
        <title>The complete reference genome for grapevine (Vitis vinifera L.) genetics and breeding.</title>
        <authorList>
            <person name="Shi X."/>
            <person name="Cao S."/>
            <person name="Wang X."/>
            <person name="Huang S."/>
            <person name="Wang Y."/>
            <person name="Liu Z."/>
            <person name="Liu W."/>
            <person name="Leng X."/>
            <person name="Peng Y."/>
            <person name="Wang N."/>
            <person name="Wang Y."/>
            <person name="Ma Z."/>
            <person name="Xu X."/>
            <person name="Zhang F."/>
            <person name="Xue H."/>
            <person name="Zhong H."/>
            <person name="Wang Y."/>
            <person name="Zhang K."/>
            <person name="Velt A."/>
            <person name="Avia K."/>
            <person name="Holtgrawe D."/>
            <person name="Grimplet J."/>
            <person name="Matus J.T."/>
            <person name="Ware D."/>
            <person name="Wu X."/>
            <person name="Wang H."/>
            <person name="Liu C."/>
            <person name="Fang Y."/>
            <person name="Rustenholz C."/>
            <person name="Cheng Z."/>
            <person name="Xiao H."/>
            <person name="Zhou Y."/>
        </authorList>
    </citation>
    <scope>NUCLEOTIDE SEQUENCE [LARGE SCALE GENOMIC DNA]</scope>
    <source>
        <strain evidence="8">cv. Pinot noir / PN40024</strain>
        <tissue evidence="7">Leaf</tissue>
    </source>
</reference>
<dbReference type="InterPro" id="IPR025265">
    <property type="entry name" value="WPP_dom"/>
</dbReference>
<evidence type="ECO:0000313" key="7">
    <source>
        <dbReference type="EMBL" id="WJZ98556.1"/>
    </source>
</evidence>
<dbReference type="Proteomes" id="UP001227230">
    <property type="component" value="Chromosome 11"/>
</dbReference>
<evidence type="ECO:0000256" key="4">
    <source>
        <dbReference type="ARBA" id="ARBA00023242"/>
    </source>
</evidence>
<dbReference type="Pfam" id="PF13943">
    <property type="entry name" value="WPP"/>
    <property type="match status" value="1"/>
</dbReference>
<evidence type="ECO:0000313" key="8">
    <source>
        <dbReference type="Proteomes" id="UP001227230"/>
    </source>
</evidence>
<feature type="region of interest" description="Disordered" evidence="5">
    <location>
        <begin position="103"/>
        <end position="149"/>
    </location>
</feature>
<keyword evidence="8" id="KW-1185">Reference proteome</keyword>
<name>A0ABY9CTT8_VITVI</name>
<feature type="compositionally biased region" description="Acidic residues" evidence="5">
    <location>
        <begin position="132"/>
        <end position="147"/>
    </location>
</feature>
<keyword evidence="4" id="KW-0539">Nucleus</keyword>
<evidence type="ECO:0000256" key="3">
    <source>
        <dbReference type="ARBA" id="ARBA00022490"/>
    </source>
</evidence>